<dbReference type="GeneID" id="20329773"/>
<name>A0A074YX65_OPIVI</name>
<proteinExistence type="predicted"/>
<dbReference type="RefSeq" id="XP_009177022.1">
    <property type="nucleotide sequence ID" value="XM_009178758.1"/>
</dbReference>
<gene>
    <name evidence="1" type="ORF">T265_15608</name>
</gene>
<reference evidence="1 2" key="1">
    <citation type="submission" date="2013-11" db="EMBL/GenBank/DDBJ databases">
        <title>Opisthorchis viverrini - life in the bile duct.</title>
        <authorList>
            <person name="Young N.D."/>
            <person name="Nagarajan N."/>
            <person name="Lin S.J."/>
            <person name="Korhonen P.K."/>
            <person name="Jex A.R."/>
            <person name="Hall R.S."/>
            <person name="Safavi-Hemami H."/>
            <person name="Kaewkong W."/>
            <person name="Bertrand D."/>
            <person name="Gao S."/>
            <person name="Seet Q."/>
            <person name="Wongkham S."/>
            <person name="Teh B.T."/>
            <person name="Wongkham C."/>
            <person name="Intapan P.M."/>
            <person name="Maleewong W."/>
            <person name="Yang X."/>
            <person name="Hu M."/>
            <person name="Wang Z."/>
            <person name="Hofmann A."/>
            <person name="Sternberg P.W."/>
            <person name="Tan P."/>
            <person name="Wang J."/>
            <person name="Gasser R.B."/>
        </authorList>
    </citation>
    <scope>NUCLEOTIDE SEQUENCE [LARGE SCALE GENOMIC DNA]</scope>
</reference>
<dbReference type="Proteomes" id="UP000054324">
    <property type="component" value="Unassembled WGS sequence"/>
</dbReference>
<feature type="non-terminal residue" evidence="1">
    <location>
        <position position="101"/>
    </location>
</feature>
<dbReference type="EMBL" id="KL597281">
    <property type="protein sequence ID" value="KER19233.1"/>
    <property type="molecule type" value="Genomic_DNA"/>
</dbReference>
<dbReference type="KEGG" id="ovi:T265_15608"/>
<accession>A0A074YX65</accession>
<dbReference type="OrthoDB" id="431720at2759"/>
<evidence type="ECO:0000313" key="1">
    <source>
        <dbReference type="EMBL" id="KER19233.1"/>
    </source>
</evidence>
<sequence>MFYLNPNWTVFGKYTHLPINLVFTRDSTESLVYGMSSRLNHEAAHSVVEYHKRNHGLPIYTVCPRPIQYIVRCPIATTEETQKKFVEFGFAAVITDRPLVN</sequence>
<keyword evidence="2" id="KW-1185">Reference proteome</keyword>
<organism evidence="1 2">
    <name type="scientific">Opisthorchis viverrini</name>
    <name type="common">Southeast Asian liver fluke</name>
    <dbReference type="NCBI Taxonomy" id="6198"/>
    <lineage>
        <taxon>Eukaryota</taxon>
        <taxon>Metazoa</taxon>
        <taxon>Spiralia</taxon>
        <taxon>Lophotrochozoa</taxon>
        <taxon>Platyhelminthes</taxon>
        <taxon>Trematoda</taxon>
        <taxon>Digenea</taxon>
        <taxon>Opisthorchiida</taxon>
        <taxon>Opisthorchiata</taxon>
        <taxon>Opisthorchiidae</taxon>
        <taxon>Opisthorchis</taxon>
    </lineage>
</organism>
<evidence type="ECO:0000313" key="2">
    <source>
        <dbReference type="Proteomes" id="UP000054324"/>
    </source>
</evidence>
<dbReference type="AlphaFoldDB" id="A0A074YX65"/>
<dbReference type="CTD" id="20329773"/>
<protein>
    <submittedName>
        <fullName evidence="1">Uncharacterized protein</fullName>
    </submittedName>
</protein>